<evidence type="ECO:0000313" key="4">
    <source>
        <dbReference type="Proteomes" id="UP000007963"/>
    </source>
</evidence>
<gene>
    <name evidence="3" type="ORF">ATEG_05507</name>
</gene>
<reference evidence="4" key="1">
    <citation type="submission" date="2005-09" db="EMBL/GenBank/DDBJ databases">
        <title>Annotation of the Aspergillus terreus NIH2624 genome.</title>
        <authorList>
            <person name="Birren B.W."/>
            <person name="Lander E.S."/>
            <person name="Galagan J.E."/>
            <person name="Nusbaum C."/>
            <person name="Devon K."/>
            <person name="Henn M."/>
            <person name="Ma L.-J."/>
            <person name="Jaffe D.B."/>
            <person name="Butler J."/>
            <person name="Alvarez P."/>
            <person name="Gnerre S."/>
            <person name="Grabherr M."/>
            <person name="Kleber M."/>
            <person name="Mauceli E.W."/>
            <person name="Brockman W."/>
            <person name="Rounsley S."/>
            <person name="Young S.K."/>
            <person name="LaButti K."/>
            <person name="Pushparaj V."/>
            <person name="DeCaprio D."/>
            <person name="Crawford M."/>
            <person name="Koehrsen M."/>
            <person name="Engels R."/>
            <person name="Montgomery P."/>
            <person name="Pearson M."/>
            <person name="Howarth C."/>
            <person name="Larson L."/>
            <person name="Luoma S."/>
            <person name="White J."/>
            <person name="Alvarado L."/>
            <person name="Kodira C.D."/>
            <person name="Zeng Q."/>
            <person name="Oleary S."/>
            <person name="Yandava C."/>
            <person name="Denning D.W."/>
            <person name="Nierman W.C."/>
            <person name="Milne T."/>
            <person name="Madden K."/>
        </authorList>
    </citation>
    <scope>NUCLEOTIDE SEQUENCE [LARGE SCALE GENOMIC DNA]</scope>
    <source>
        <strain evidence="4">NIH 2624 / FGSC A1156</strain>
    </source>
</reference>
<dbReference type="HOGENOM" id="CLU_002639_3_2_1"/>
<dbReference type="PANTHER" id="PTHR33112:SF15">
    <property type="entry name" value="HETEROKARYON INCOMPATIBILITY DOMAIN-CONTAINING PROTEIN"/>
    <property type="match status" value="1"/>
</dbReference>
<name>Q0CLC7_ASPTN</name>
<dbReference type="OrthoDB" id="5125733at2759"/>
<dbReference type="GeneID" id="4320871"/>
<evidence type="ECO:0000259" key="2">
    <source>
        <dbReference type="Pfam" id="PF06985"/>
    </source>
</evidence>
<evidence type="ECO:0000256" key="1">
    <source>
        <dbReference type="SAM" id="MobiDB-lite"/>
    </source>
</evidence>
<organism evidence="3 4">
    <name type="scientific">Aspergillus terreus (strain NIH 2624 / FGSC A1156)</name>
    <dbReference type="NCBI Taxonomy" id="341663"/>
    <lineage>
        <taxon>Eukaryota</taxon>
        <taxon>Fungi</taxon>
        <taxon>Dikarya</taxon>
        <taxon>Ascomycota</taxon>
        <taxon>Pezizomycotina</taxon>
        <taxon>Eurotiomycetes</taxon>
        <taxon>Eurotiomycetidae</taxon>
        <taxon>Eurotiales</taxon>
        <taxon>Aspergillaceae</taxon>
        <taxon>Aspergillus</taxon>
        <taxon>Aspergillus subgen. Circumdati</taxon>
    </lineage>
</organism>
<dbReference type="AlphaFoldDB" id="Q0CLC7"/>
<sequence>MLCEFIAEAAAEVRTSVRVKHGGGSRGGHIVFDPTGTLADGRAVMRHFQYGDLPGDTVGGSSAPSEPRPGRPAYRFSDDDAVRPWLFGNWWASNDGVGPLQLVGLGVRLSRTPLMEDAEGNGKEVYYPDTGDTRVDLHFHGTFLRILADDVDAWMETHAVSRIQDSPLANVIPGRLRATDFASNLSMRRLEDRLRLCNRTHGATCAAWRLLNAELPTRVLDVGVDSTAARIRLVEPVNMRSAYITLSHRWGDRTDIVMTTTSTIQEFRNGIDMNMLPKVFADAVFTCRQLRVRYLWIDTLCILQDDESDWERESARMADIYANSYLTIAASSSPHTCFPDFETRSEELHLPPGAISVGLPSIADAVPMLDTRDNPSGPRWLSRKRFVAFRMQRDHDAASWLYIHVGWTPSSTRTDPKPYFIGGFGRRFDPLAHEQLNSRGWTLQERLLSSRTVHYATDQMYWECEKTFVAEDGSSFDPSIFSLNSLIDRQCLPASEHGFRHWGHTSYIEGFSPQMENPDGRWRGGWLEHVQRYSERDLTVSHDKLPALSGLAAIIAARTGDEYLAGVWRDHVMEDLHWRVYRRDERRTGFQAIHSEGISFAVAHGRLSYSYGDKLWDVAVPPASRGPSWSWASLDGRIRFVPLDFTRLRASFVSCHIKNSRLNRFGTVKKGWMRLFVSTRLCWRTLAGDAPQQAHDVGCKGPPRSRRAFRSPSRLWCFSRRGVL</sequence>
<dbReference type="InterPro" id="IPR010730">
    <property type="entry name" value="HET"/>
</dbReference>
<proteinExistence type="predicted"/>
<dbReference type="RefSeq" id="XP_001214685.1">
    <property type="nucleotide sequence ID" value="XM_001214685.1"/>
</dbReference>
<dbReference type="Pfam" id="PF06985">
    <property type="entry name" value="HET"/>
    <property type="match status" value="1"/>
</dbReference>
<evidence type="ECO:0000313" key="3">
    <source>
        <dbReference type="EMBL" id="EAU34576.1"/>
    </source>
</evidence>
<dbReference type="Proteomes" id="UP000007963">
    <property type="component" value="Unassembled WGS sequence"/>
</dbReference>
<accession>Q0CLC7</accession>
<dbReference type="eggNOG" id="ENOG502SICY">
    <property type="taxonomic scope" value="Eukaryota"/>
</dbReference>
<dbReference type="PANTHER" id="PTHR33112">
    <property type="entry name" value="DOMAIN PROTEIN, PUTATIVE-RELATED"/>
    <property type="match status" value="1"/>
</dbReference>
<protein>
    <recommendedName>
        <fullName evidence="2">Heterokaryon incompatibility domain-containing protein</fullName>
    </recommendedName>
</protein>
<dbReference type="VEuPathDB" id="FungiDB:ATEG_05507"/>
<feature type="region of interest" description="Disordered" evidence="1">
    <location>
        <begin position="53"/>
        <end position="73"/>
    </location>
</feature>
<dbReference type="EMBL" id="CH476600">
    <property type="protein sequence ID" value="EAU34576.1"/>
    <property type="molecule type" value="Genomic_DNA"/>
</dbReference>
<feature type="domain" description="Heterokaryon incompatibility" evidence="2">
    <location>
        <begin position="243"/>
        <end position="336"/>
    </location>
</feature>